<evidence type="ECO:0000313" key="4">
    <source>
        <dbReference type="Proteomes" id="UP001597512"/>
    </source>
</evidence>
<dbReference type="SUPFAM" id="SSF52402">
    <property type="entry name" value="Adenine nucleotide alpha hydrolases-like"/>
    <property type="match status" value="2"/>
</dbReference>
<evidence type="ECO:0000256" key="1">
    <source>
        <dbReference type="ARBA" id="ARBA00008791"/>
    </source>
</evidence>
<protein>
    <submittedName>
        <fullName evidence="3">Universal stress protein</fullName>
    </submittedName>
</protein>
<dbReference type="PANTHER" id="PTHR46268:SF6">
    <property type="entry name" value="UNIVERSAL STRESS PROTEIN UP12"/>
    <property type="match status" value="1"/>
</dbReference>
<dbReference type="RefSeq" id="WP_381502593.1">
    <property type="nucleotide sequence ID" value="NZ_JBHUOM010000012.1"/>
</dbReference>
<dbReference type="PANTHER" id="PTHR46268">
    <property type="entry name" value="STRESS RESPONSE PROTEIN NHAX"/>
    <property type="match status" value="1"/>
</dbReference>
<keyword evidence="4" id="KW-1185">Reference proteome</keyword>
<dbReference type="Gene3D" id="3.40.50.620">
    <property type="entry name" value="HUPs"/>
    <property type="match status" value="2"/>
</dbReference>
<feature type="domain" description="UspA" evidence="2">
    <location>
        <begin position="1"/>
        <end position="140"/>
    </location>
</feature>
<dbReference type="InterPro" id="IPR006015">
    <property type="entry name" value="Universal_stress_UspA"/>
</dbReference>
<comment type="similarity">
    <text evidence="1">Belongs to the universal stress protein A family.</text>
</comment>
<dbReference type="EMBL" id="JBHUOM010000012">
    <property type="protein sequence ID" value="MFD2935174.1"/>
    <property type="molecule type" value="Genomic_DNA"/>
</dbReference>
<name>A0ABW6AKK9_9BACT</name>
<comment type="caution">
    <text evidence="3">The sequence shown here is derived from an EMBL/GenBank/DDBJ whole genome shotgun (WGS) entry which is preliminary data.</text>
</comment>
<dbReference type="Proteomes" id="UP001597512">
    <property type="component" value="Unassembled WGS sequence"/>
</dbReference>
<dbReference type="PRINTS" id="PR01438">
    <property type="entry name" value="UNVRSLSTRESS"/>
</dbReference>
<proteinExistence type="inferred from homology"/>
<dbReference type="InterPro" id="IPR014729">
    <property type="entry name" value="Rossmann-like_a/b/a_fold"/>
</dbReference>
<dbReference type="InterPro" id="IPR006016">
    <property type="entry name" value="UspA"/>
</dbReference>
<organism evidence="3 4">
    <name type="scientific">Spirosoma flavum</name>
    <dbReference type="NCBI Taxonomy" id="2048557"/>
    <lineage>
        <taxon>Bacteria</taxon>
        <taxon>Pseudomonadati</taxon>
        <taxon>Bacteroidota</taxon>
        <taxon>Cytophagia</taxon>
        <taxon>Cytophagales</taxon>
        <taxon>Cytophagaceae</taxon>
        <taxon>Spirosoma</taxon>
    </lineage>
</organism>
<dbReference type="CDD" id="cd00293">
    <property type="entry name" value="USP-like"/>
    <property type="match status" value="2"/>
</dbReference>
<evidence type="ECO:0000313" key="3">
    <source>
        <dbReference type="EMBL" id="MFD2935174.1"/>
    </source>
</evidence>
<reference evidence="4" key="1">
    <citation type="journal article" date="2019" name="Int. J. Syst. Evol. Microbiol.">
        <title>The Global Catalogue of Microorganisms (GCM) 10K type strain sequencing project: providing services to taxonomists for standard genome sequencing and annotation.</title>
        <authorList>
            <consortium name="The Broad Institute Genomics Platform"/>
            <consortium name="The Broad Institute Genome Sequencing Center for Infectious Disease"/>
            <person name="Wu L."/>
            <person name="Ma J."/>
        </authorList>
    </citation>
    <scope>NUCLEOTIDE SEQUENCE [LARGE SCALE GENOMIC DNA]</scope>
    <source>
        <strain evidence="4">KCTC 52490</strain>
    </source>
</reference>
<dbReference type="Pfam" id="PF00582">
    <property type="entry name" value="Usp"/>
    <property type="match status" value="2"/>
</dbReference>
<accession>A0ABW6AKK9</accession>
<sequence length="274" mass="30022">MKTILVPTDLSPLADSALKVAADLARTYGAEILLVHYIPFSIAVASTAEGSLMLGSYLEEQDANAVSDLQQIITNPAYQDVSITPISCRDAGGLYEAMTERQCDLIVLTTHGASGWNEWLFGSNAEHITRFAHCPVLVLKKAVVPFAPTTVIASIDVDTTLKQHWPAYPFTAGGNRLSQFVYVSTPSDNCVPEGVHAWMHELAQEKKIGEYTLHIQHARSAEEGILRYAHERQADLLVLFTHGHTGLRHLLQGSVAEDVLNHASIPVLILHINR</sequence>
<feature type="domain" description="UspA" evidence="2">
    <location>
        <begin position="207"/>
        <end position="270"/>
    </location>
</feature>
<evidence type="ECO:0000259" key="2">
    <source>
        <dbReference type="Pfam" id="PF00582"/>
    </source>
</evidence>
<gene>
    <name evidence="3" type="ORF">ACFS25_15385</name>
</gene>